<dbReference type="Proteomes" id="UP001442494">
    <property type="component" value="Unassembled WGS sequence"/>
</dbReference>
<accession>A0ABV0JQ63</accession>
<dbReference type="CDD" id="cd02440">
    <property type="entry name" value="AdoMet_MTases"/>
    <property type="match status" value="1"/>
</dbReference>
<evidence type="ECO:0000313" key="1">
    <source>
        <dbReference type="EMBL" id="MEP0865594.1"/>
    </source>
</evidence>
<dbReference type="PROSITE" id="PS51608">
    <property type="entry name" value="SAM_MT_UBIE"/>
    <property type="match status" value="1"/>
</dbReference>
<gene>
    <name evidence="1" type="ORF">NDI37_14065</name>
</gene>
<proteinExistence type="predicted"/>
<dbReference type="InterPro" id="IPR004033">
    <property type="entry name" value="UbiE/COQ5_MeTrFase"/>
</dbReference>
<reference evidence="1 2" key="1">
    <citation type="submission" date="2022-04" db="EMBL/GenBank/DDBJ databases">
        <title>Positive selection, recombination, and allopatry shape intraspecific diversity of widespread and dominant cyanobacteria.</title>
        <authorList>
            <person name="Wei J."/>
            <person name="Shu W."/>
            <person name="Hu C."/>
        </authorList>
    </citation>
    <scope>NUCLEOTIDE SEQUENCE [LARGE SCALE GENOMIC DNA]</scope>
    <source>
        <strain evidence="1 2">GB2-A5</strain>
    </source>
</reference>
<dbReference type="Gene3D" id="3.40.50.150">
    <property type="entry name" value="Vaccinia Virus protein VP39"/>
    <property type="match status" value="1"/>
</dbReference>
<dbReference type="GO" id="GO:0008168">
    <property type="term" value="F:methyltransferase activity"/>
    <property type="evidence" value="ECO:0007669"/>
    <property type="project" value="UniProtKB-KW"/>
</dbReference>
<dbReference type="GO" id="GO:0032259">
    <property type="term" value="P:methylation"/>
    <property type="evidence" value="ECO:0007669"/>
    <property type="project" value="UniProtKB-KW"/>
</dbReference>
<organism evidence="1 2">
    <name type="scientific">Funiculus sociatus GB2-A5</name>
    <dbReference type="NCBI Taxonomy" id="2933946"/>
    <lineage>
        <taxon>Bacteria</taxon>
        <taxon>Bacillati</taxon>
        <taxon>Cyanobacteriota</taxon>
        <taxon>Cyanophyceae</taxon>
        <taxon>Coleofasciculales</taxon>
        <taxon>Coleofasciculaceae</taxon>
        <taxon>Funiculus</taxon>
    </lineage>
</organism>
<dbReference type="EMBL" id="JAMPKK010000029">
    <property type="protein sequence ID" value="MEP0865594.1"/>
    <property type="molecule type" value="Genomic_DNA"/>
</dbReference>
<keyword evidence="2" id="KW-1185">Reference proteome</keyword>
<dbReference type="RefSeq" id="WP_190420056.1">
    <property type="nucleotide sequence ID" value="NZ_JAMPKK010000029.1"/>
</dbReference>
<sequence>MLSQAEKDNFKQQLAAFFNGRTNYDKESDFHPRLANRLLEIFQLHNGQKILDVATGTGLVAIPAAKIVAPEGKVIGVDISTGMLSQAQQKIDAEGLQNIELIEADADKLNFSNNSFDAILCSSAIVWFTDIPGVLRLWHRFLKKGGVVVFSTFSDTSFTTYALIKKIAQKYGIFISDVKEPLGSPAKCHKMLQEAGFVDIEVKIEQFGAYLNRSHVAQAWKENWKTPGGNPVLQMELQKLKQFEAEYMAEVEVLATDQGIWNDITTFFVLARK</sequence>
<keyword evidence="1" id="KW-0808">Transferase</keyword>
<protein>
    <submittedName>
        <fullName evidence="1">Class I SAM-dependent methyltransferase</fullName>
        <ecNumber evidence="1">2.1.1.-</ecNumber>
    </submittedName>
</protein>
<name>A0ABV0JQ63_9CYAN</name>
<keyword evidence="1" id="KW-0489">Methyltransferase</keyword>
<dbReference type="EC" id="2.1.1.-" evidence="1"/>
<dbReference type="Pfam" id="PF01209">
    <property type="entry name" value="Ubie_methyltran"/>
    <property type="match status" value="1"/>
</dbReference>
<comment type="caution">
    <text evidence="1">The sequence shown here is derived from an EMBL/GenBank/DDBJ whole genome shotgun (WGS) entry which is preliminary data.</text>
</comment>
<dbReference type="PANTHER" id="PTHR43591:SF99">
    <property type="entry name" value="OS06G0646000 PROTEIN"/>
    <property type="match status" value="1"/>
</dbReference>
<dbReference type="SUPFAM" id="SSF53335">
    <property type="entry name" value="S-adenosyl-L-methionine-dependent methyltransferases"/>
    <property type="match status" value="1"/>
</dbReference>
<evidence type="ECO:0000313" key="2">
    <source>
        <dbReference type="Proteomes" id="UP001442494"/>
    </source>
</evidence>
<dbReference type="InterPro" id="IPR029063">
    <property type="entry name" value="SAM-dependent_MTases_sf"/>
</dbReference>
<dbReference type="PANTHER" id="PTHR43591">
    <property type="entry name" value="METHYLTRANSFERASE"/>
    <property type="match status" value="1"/>
</dbReference>